<reference evidence="3 4" key="1">
    <citation type="journal article" date="2021" name="Nat. Commun.">
        <title>Genetic determinants of endophytism in the Arabidopsis root mycobiome.</title>
        <authorList>
            <person name="Mesny F."/>
            <person name="Miyauchi S."/>
            <person name="Thiergart T."/>
            <person name="Pickel B."/>
            <person name="Atanasova L."/>
            <person name="Karlsson M."/>
            <person name="Huettel B."/>
            <person name="Barry K.W."/>
            <person name="Haridas S."/>
            <person name="Chen C."/>
            <person name="Bauer D."/>
            <person name="Andreopoulos W."/>
            <person name="Pangilinan J."/>
            <person name="LaButti K."/>
            <person name="Riley R."/>
            <person name="Lipzen A."/>
            <person name="Clum A."/>
            <person name="Drula E."/>
            <person name="Henrissat B."/>
            <person name="Kohler A."/>
            <person name="Grigoriev I.V."/>
            <person name="Martin F.M."/>
            <person name="Hacquard S."/>
        </authorList>
    </citation>
    <scope>NUCLEOTIDE SEQUENCE [LARGE SCALE GENOMIC DNA]</scope>
    <source>
        <strain evidence="3 4">MPI-SDFR-AT-0080</strain>
    </source>
</reference>
<dbReference type="PANTHER" id="PTHR48107">
    <property type="entry name" value="NADPH-DEPENDENT ALDEHYDE REDUCTASE-LIKE PROTEIN, CHLOROPLASTIC-RELATED"/>
    <property type="match status" value="1"/>
</dbReference>
<protein>
    <submittedName>
        <fullName evidence="3">3-oxoacyl-reductase</fullName>
    </submittedName>
</protein>
<dbReference type="Proteomes" id="UP000774617">
    <property type="component" value="Unassembled WGS sequence"/>
</dbReference>
<sequence>MSLRNSSESHSLNIAEQDLVGKHALVTGASRGIGRAIALHLASRGASVIGTCSSEASLHHIESLAETVSNAYKACGTNAGPFVKGLPANLLAAETPQNMLDAVKREFGGKLDILVNNAAYDDFRAIGELDAEYIHRSLLGNIQTLALSVDLLYREAAFNPNSRIINIGAELTRGSLPHNSFGIFIATKAAAESLTRTWADVFGKHPSMAGTTVNVLLVGATDTEAFLKGVPEEAAKAVRAGIAEKSSLSRLGTPEDVADVVGLLTTERSRWITGSVVGTNGGSVKVL</sequence>
<evidence type="ECO:0000256" key="2">
    <source>
        <dbReference type="ARBA" id="ARBA00023002"/>
    </source>
</evidence>
<dbReference type="PANTHER" id="PTHR48107:SF7">
    <property type="entry name" value="RE15974P"/>
    <property type="match status" value="1"/>
</dbReference>
<proteinExistence type="inferred from homology"/>
<accession>A0ABQ8G3X5</accession>
<dbReference type="CDD" id="cd05233">
    <property type="entry name" value="SDR_c"/>
    <property type="match status" value="1"/>
</dbReference>
<gene>
    <name evidence="3" type="ORF">B0J12DRAFT_671907</name>
</gene>
<dbReference type="PRINTS" id="PR00081">
    <property type="entry name" value="GDHRDH"/>
</dbReference>
<dbReference type="Gene3D" id="3.40.50.720">
    <property type="entry name" value="NAD(P)-binding Rossmann-like Domain"/>
    <property type="match status" value="1"/>
</dbReference>
<evidence type="ECO:0000313" key="4">
    <source>
        <dbReference type="Proteomes" id="UP000774617"/>
    </source>
</evidence>
<dbReference type="EMBL" id="JAGTJR010000022">
    <property type="protein sequence ID" value="KAH7043817.1"/>
    <property type="molecule type" value="Genomic_DNA"/>
</dbReference>
<dbReference type="InterPro" id="IPR002347">
    <property type="entry name" value="SDR_fam"/>
</dbReference>
<organism evidence="3 4">
    <name type="scientific">Macrophomina phaseolina</name>
    <dbReference type="NCBI Taxonomy" id="35725"/>
    <lineage>
        <taxon>Eukaryota</taxon>
        <taxon>Fungi</taxon>
        <taxon>Dikarya</taxon>
        <taxon>Ascomycota</taxon>
        <taxon>Pezizomycotina</taxon>
        <taxon>Dothideomycetes</taxon>
        <taxon>Dothideomycetes incertae sedis</taxon>
        <taxon>Botryosphaeriales</taxon>
        <taxon>Botryosphaeriaceae</taxon>
        <taxon>Macrophomina</taxon>
    </lineage>
</organism>
<keyword evidence="2" id="KW-0560">Oxidoreductase</keyword>
<dbReference type="SUPFAM" id="SSF51735">
    <property type="entry name" value="NAD(P)-binding Rossmann-fold domains"/>
    <property type="match status" value="1"/>
</dbReference>
<dbReference type="InterPro" id="IPR036291">
    <property type="entry name" value="NAD(P)-bd_dom_sf"/>
</dbReference>
<name>A0ABQ8G3X5_9PEZI</name>
<evidence type="ECO:0000313" key="3">
    <source>
        <dbReference type="EMBL" id="KAH7043817.1"/>
    </source>
</evidence>
<comment type="similarity">
    <text evidence="1">Belongs to the short-chain dehydrogenases/reductases (SDR) family.</text>
</comment>
<comment type="caution">
    <text evidence="3">The sequence shown here is derived from an EMBL/GenBank/DDBJ whole genome shotgun (WGS) entry which is preliminary data.</text>
</comment>
<dbReference type="Pfam" id="PF13561">
    <property type="entry name" value="adh_short_C2"/>
    <property type="match status" value="1"/>
</dbReference>
<evidence type="ECO:0000256" key="1">
    <source>
        <dbReference type="ARBA" id="ARBA00006484"/>
    </source>
</evidence>
<keyword evidence="4" id="KW-1185">Reference proteome</keyword>